<proteinExistence type="predicted"/>
<dbReference type="STRING" id="97972.A0A2V1D1S6"/>
<reference evidence="1 2" key="1">
    <citation type="journal article" date="2018" name="Sci. Rep.">
        <title>Comparative genomics provides insights into the lifestyle and reveals functional heterogeneity of dark septate endophytic fungi.</title>
        <authorList>
            <person name="Knapp D.G."/>
            <person name="Nemeth J.B."/>
            <person name="Barry K."/>
            <person name="Hainaut M."/>
            <person name="Henrissat B."/>
            <person name="Johnson J."/>
            <person name="Kuo A."/>
            <person name="Lim J.H.P."/>
            <person name="Lipzen A."/>
            <person name="Nolan M."/>
            <person name="Ohm R.A."/>
            <person name="Tamas L."/>
            <person name="Grigoriev I.V."/>
            <person name="Spatafora J.W."/>
            <person name="Nagy L.G."/>
            <person name="Kovacs G.M."/>
        </authorList>
    </citation>
    <scope>NUCLEOTIDE SEQUENCE [LARGE SCALE GENOMIC DNA]</scope>
    <source>
        <strain evidence="1 2">DSE2036</strain>
    </source>
</reference>
<keyword evidence="2" id="KW-1185">Reference proteome</keyword>
<evidence type="ECO:0000313" key="2">
    <source>
        <dbReference type="Proteomes" id="UP000244855"/>
    </source>
</evidence>
<dbReference type="EMBL" id="KZ805744">
    <property type="protein sequence ID" value="PVH91980.1"/>
    <property type="molecule type" value="Genomic_DNA"/>
</dbReference>
<name>A0A2V1D1S6_9PLEO</name>
<sequence length="126" mass="14337">MSLKNLPAELLDIIVQLSLPEGFETLATTCKIFYARCEPFIQRHNGLRSRFRYFRYGNDGLYEYDGLWATSDFLQLIATDRAIARYIQNATLYTDSWSIGDPSRPSYVLRSVPSIEDGGLIVQSSS</sequence>
<organism evidence="1 2">
    <name type="scientific">Periconia macrospinosa</name>
    <dbReference type="NCBI Taxonomy" id="97972"/>
    <lineage>
        <taxon>Eukaryota</taxon>
        <taxon>Fungi</taxon>
        <taxon>Dikarya</taxon>
        <taxon>Ascomycota</taxon>
        <taxon>Pezizomycotina</taxon>
        <taxon>Dothideomycetes</taxon>
        <taxon>Pleosporomycetidae</taxon>
        <taxon>Pleosporales</taxon>
        <taxon>Massarineae</taxon>
        <taxon>Periconiaceae</taxon>
        <taxon>Periconia</taxon>
    </lineage>
</organism>
<protein>
    <recommendedName>
        <fullName evidence="3">F-box domain-containing protein</fullName>
    </recommendedName>
</protein>
<evidence type="ECO:0008006" key="3">
    <source>
        <dbReference type="Google" id="ProtNLM"/>
    </source>
</evidence>
<dbReference type="Proteomes" id="UP000244855">
    <property type="component" value="Unassembled WGS sequence"/>
</dbReference>
<evidence type="ECO:0000313" key="1">
    <source>
        <dbReference type="EMBL" id="PVH91980.1"/>
    </source>
</evidence>
<accession>A0A2V1D1S6</accession>
<dbReference type="AlphaFoldDB" id="A0A2V1D1S6"/>
<dbReference type="OrthoDB" id="5421601at2759"/>
<gene>
    <name evidence="1" type="ORF">DM02DRAFT_663409</name>
</gene>